<dbReference type="InterPro" id="IPR036857">
    <property type="entry name" value="Thyroglobulin_1_sf"/>
</dbReference>
<dbReference type="SUPFAM" id="SSF57610">
    <property type="entry name" value="Thyroglobulin type-1 domain"/>
    <property type="match status" value="3"/>
</dbReference>
<evidence type="ECO:0000259" key="6">
    <source>
        <dbReference type="Pfam" id="PF00086"/>
    </source>
</evidence>
<organism evidence="7 8">
    <name type="scientific">Pyrocoelia pectoralis</name>
    <dbReference type="NCBI Taxonomy" id="417401"/>
    <lineage>
        <taxon>Eukaryota</taxon>
        <taxon>Metazoa</taxon>
        <taxon>Ecdysozoa</taxon>
        <taxon>Arthropoda</taxon>
        <taxon>Hexapoda</taxon>
        <taxon>Insecta</taxon>
        <taxon>Pterygota</taxon>
        <taxon>Neoptera</taxon>
        <taxon>Endopterygota</taxon>
        <taxon>Coleoptera</taxon>
        <taxon>Polyphaga</taxon>
        <taxon>Elateriformia</taxon>
        <taxon>Elateroidea</taxon>
        <taxon>Lampyridae</taxon>
        <taxon>Lampyrinae</taxon>
        <taxon>Pyrocoelia</taxon>
    </lineage>
</organism>
<sequence length="325" mass="36129">MANAFSFIDFKKLVLIPKIIILYSLLIQSCNCNSLCSPEFCNSYLATESCLPLPEACKIQNSTNNGIFLPSPDPCNCCEYCLENLDANELCSIGDPSSPSPSTICGPGLTCTMKTDLATCQQMTTSCTLEQLAYDSKVNSGKIGHLERRTDCDRNGMHKPYKCIPGEICFCVSAEGDRIFGEVLFTPAPHFTLTCECSRMFNKAIQIENRYLNPSEYFRCQSNGDYDVLQCIDNTCFCVDADNGHLTYPDLNPVNITSVSQSTLPCFSNKTHKEAEYYRVCEAIYAKALNKSKFYKVNGYHLLGSILPNCQLDGLYAPVQENITQ</sequence>
<accession>A0AAN7ZN06</accession>
<comment type="subcellular location">
    <subcellularLocation>
        <location evidence="1">Secreted</location>
    </subcellularLocation>
</comment>
<dbReference type="GO" id="GO:0005615">
    <property type="term" value="C:extracellular space"/>
    <property type="evidence" value="ECO:0007669"/>
    <property type="project" value="TreeGrafter"/>
</dbReference>
<dbReference type="PANTHER" id="PTHR12352">
    <property type="entry name" value="SECRETED MODULAR CALCIUM-BINDING PROTEIN"/>
    <property type="match status" value="1"/>
</dbReference>
<reference evidence="7 8" key="1">
    <citation type="journal article" date="2024" name="Insects">
        <title>An Improved Chromosome-Level Genome Assembly of the Firefly Pyrocoelia pectoralis.</title>
        <authorList>
            <person name="Fu X."/>
            <person name="Meyer-Rochow V.B."/>
            <person name="Ballantyne L."/>
            <person name="Zhu X."/>
        </authorList>
    </citation>
    <scope>NUCLEOTIDE SEQUENCE [LARGE SCALE GENOMIC DNA]</scope>
    <source>
        <strain evidence="7">XCY_ONT2</strain>
    </source>
</reference>
<dbReference type="EMBL" id="JAVRBK010000002">
    <property type="protein sequence ID" value="KAK5648437.1"/>
    <property type="molecule type" value="Genomic_DNA"/>
</dbReference>
<evidence type="ECO:0000256" key="3">
    <source>
        <dbReference type="ARBA" id="ARBA00022737"/>
    </source>
</evidence>
<evidence type="ECO:0000256" key="1">
    <source>
        <dbReference type="ARBA" id="ARBA00004613"/>
    </source>
</evidence>
<dbReference type="GO" id="GO:0007160">
    <property type="term" value="P:cell-matrix adhesion"/>
    <property type="evidence" value="ECO:0007669"/>
    <property type="project" value="TreeGrafter"/>
</dbReference>
<feature type="chain" id="PRO_5042950804" description="Thyroglobulin type-1 domain-containing protein" evidence="5">
    <location>
        <begin position="33"/>
        <end position="325"/>
    </location>
</feature>
<evidence type="ECO:0000256" key="2">
    <source>
        <dbReference type="ARBA" id="ARBA00022525"/>
    </source>
</evidence>
<evidence type="ECO:0000313" key="7">
    <source>
        <dbReference type="EMBL" id="KAK5648437.1"/>
    </source>
</evidence>
<feature type="domain" description="Thyroglobulin type-1" evidence="6">
    <location>
        <begin position="219"/>
        <end position="244"/>
    </location>
</feature>
<dbReference type="Gene3D" id="4.10.800.10">
    <property type="entry name" value="Thyroglobulin type-1"/>
    <property type="match status" value="1"/>
</dbReference>
<evidence type="ECO:0000313" key="8">
    <source>
        <dbReference type="Proteomes" id="UP001329430"/>
    </source>
</evidence>
<dbReference type="InterPro" id="IPR000716">
    <property type="entry name" value="Thyroglobulin_1"/>
</dbReference>
<gene>
    <name evidence="7" type="ORF">RI129_003329</name>
</gene>
<proteinExistence type="predicted"/>
<keyword evidence="4" id="KW-1015">Disulfide bond</keyword>
<evidence type="ECO:0000256" key="4">
    <source>
        <dbReference type="ARBA" id="ARBA00023157"/>
    </source>
</evidence>
<evidence type="ECO:0000256" key="5">
    <source>
        <dbReference type="SAM" id="SignalP"/>
    </source>
</evidence>
<name>A0AAN7ZN06_9COLE</name>
<feature type="signal peptide" evidence="5">
    <location>
        <begin position="1"/>
        <end position="32"/>
    </location>
</feature>
<dbReference type="Proteomes" id="UP001329430">
    <property type="component" value="Chromosome 2"/>
</dbReference>
<keyword evidence="5" id="KW-0732">Signal</keyword>
<dbReference type="AlphaFoldDB" id="A0AAN7ZN06"/>
<dbReference type="InterPro" id="IPR051950">
    <property type="entry name" value="Dev_reg/Prot_inhib"/>
</dbReference>
<keyword evidence="2" id="KW-0964">Secreted</keyword>
<dbReference type="Pfam" id="PF00086">
    <property type="entry name" value="Thyroglobulin_1"/>
    <property type="match status" value="1"/>
</dbReference>
<protein>
    <recommendedName>
        <fullName evidence="6">Thyroglobulin type-1 domain-containing protein</fullName>
    </recommendedName>
</protein>
<keyword evidence="3" id="KW-0677">Repeat</keyword>
<keyword evidence="8" id="KW-1185">Reference proteome</keyword>
<dbReference type="GO" id="GO:0005604">
    <property type="term" value="C:basement membrane"/>
    <property type="evidence" value="ECO:0007669"/>
    <property type="project" value="TreeGrafter"/>
</dbReference>
<comment type="caution">
    <text evidence="7">The sequence shown here is derived from an EMBL/GenBank/DDBJ whole genome shotgun (WGS) entry which is preliminary data.</text>
</comment>
<dbReference type="PANTHER" id="PTHR12352:SF24">
    <property type="entry name" value="THYROGLOBULIN TYPE-1 DOMAIN-CONTAINING PROTEIN"/>
    <property type="match status" value="1"/>
</dbReference>